<proteinExistence type="predicted"/>
<comment type="caution">
    <text evidence="2">The sequence shown here is derived from an EMBL/GenBank/DDBJ whole genome shotgun (WGS) entry which is preliminary data.</text>
</comment>
<sequence length="99" mass="10067">MACVGEEPEAAGATTVSADSSQPTSAGEPAGGRGCLGQAHGRETAEEPSAPGVERLLGDREFGAPAREALRSEGASAVECRAVRKRPARQSARSESDSD</sequence>
<keyword evidence="3" id="KW-1185">Reference proteome</keyword>
<accession>A0ABN9V583</accession>
<feature type="region of interest" description="Disordered" evidence="1">
    <location>
        <begin position="1"/>
        <end position="61"/>
    </location>
</feature>
<evidence type="ECO:0000256" key="1">
    <source>
        <dbReference type="SAM" id="MobiDB-lite"/>
    </source>
</evidence>
<organism evidence="2 3">
    <name type="scientific">Prorocentrum cordatum</name>
    <dbReference type="NCBI Taxonomy" id="2364126"/>
    <lineage>
        <taxon>Eukaryota</taxon>
        <taxon>Sar</taxon>
        <taxon>Alveolata</taxon>
        <taxon>Dinophyceae</taxon>
        <taxon>Prorocentrales</taxon>
        <taxon>Prorocentraceae</taxon>
        <taxon>Prorocentrum</taxon>
    </lineage>
</organism>
<gene>
    <name evidence="2" type="ORF">PCOR1329_LOCUS54805</name>
</gene>
<evidence type="ECO:0000313" key="2">
    <source>
        <dbReference type="EMBL" id="CAK0868007.1"/>
    </source>
</evidence>
<name>A0ABN9V583_9DINO</name>
<evidence type="ECO:0000313" key="3">
    <source>
        <dbReference type="Proteomes" id="UP001189429"/>
    </source>
</evidence>
<protein>
    <submittedName>
        <fullName evidence="2">Uncharacterized protein</fullName>
    </submittedName>
</protein>
<feature type="compositionally biased region" description="Polar residues" evidence="1">
    <location>
        <begin position="14"/>
        <end position="25"/>
    </location>
</feature>
<reference evidence="2" key="1">
    <citation type="submission" date="2023-10" db="EMBL/GenBank/DDBJ databases">
        <authorList>
            <person name="Chen Y."/>
            <person name="Shah S."/>
            <person name="Dougan E. K."/>
            <person name="Thang M."/>
            <person name="Chan C."/>
        </authorList>
    </citation>
    <scope>NUCLEOTIDE SEQUENCE [LARGE SCALE GENOMIC DNA]</scope>
</reference>
<dbReference type="Proteomes" id="UP001189429">
    <property type="component" value="Unassembled WGS sequence"/>
</dbReference>
<dbReference type="EMBL" id="CAUYUJ010016704">
    <property type="protein sequence ID" value="CAK0868007.1"/>
    <property type="molecule type" value="Genomic_DNA"/>
</dbReference>